<accession>X1IBD6</accession>
<dbReference type="EMBL" id="BARU01044563">
    <property type="protein sequence ID" value="GAH78977.1"/>
    <property type="molecule type" value="Genomic_DNA"/>
</dbReference>
<name>X1IBD6_9ZZZZ</name>
<evidence type="ECO:0000313" key="1">
    <source>
        <dbReference type="EMBL" id="GAH78977.1"/>
    </source>
</evidence>
<comment type="caution">
    <text evidence="1">The sequence shown here is derived from an EMBL/GenBank/DDBJ whole genome shotgun (WGS) entry which is preliminary data.</text>
</comment>
<proteinExistence type="predicted"/>
<sequence>MKLELAEPIGILAEGDISTLRIVCTDTRFQIGEILIIKHQSIDKMFL</sequence>
<reference evidence="1" key="1">
    <citation type="journal article" date="2014" name="Front. Microbiol.">
        <title>High frequency of phylogenetically diverse reductive dehalogenase-homologous genes in deep subseafloor sedimentary metagenomes.</title>
        <authorList>
            <person name="Kawai M."/>
            <person name="Futagami T."/>
            <person name="Toyoda A."/>
            <person name="Takaki Y."/>
            <person name="Nishi S."/>
            <person name="Hori S."/>
            <person name="Arai W."/>
            <person name="Tsubouchi T."/>
            <person name="Morono Y."/>
            <person name="Uchiyama I."/>
            <person name="Ito T."/>
            <person name="Fujiyama A."/>
            <person name="Inagaki F."/>
            <person name="Takami H."/>
        </authorList>
    </citation>
    <scope>NUCLEOTIDE SEQUENCE</scope>
    <source>
        <strain evidence="1">Expedition CK06-06</strain>
    </source>
</reference>
<protein>
    <submittedName>
        <fullName evidence="1">Uncharacterized protein</fullName>
    </submittedName>
</protein>
<feature type="non-terminal residue" evidence="1">
    <location>
        <position position="47"/>
    </location>
</feature>
<organism evidence="1">
    <name type="scientific">marine sediment metagenome</name>
    <dbReference type="NCBI Taxonomy" id="412755"/>
    <lineage>
        <taxon>unclassified sequences</taxon>
        <taxon>metagenomes</taxon>
        <taxon>ecological metagenomes</taxon>
    </lineage>
</organism>
<gene>
    <name evidence="1" type="ORF">S03H2_67921</name>
</gene>
<dbReference type="AlphaFoldDB" id="X1IBD6"/>